<dbReference type="Gene3D" id="1.25.40.10">
    <property type="entry name" value="Tetratricopeptide repeat domain"/>
    <property type="match status" value="1"/>
</dbReference>
<keyword evidence="1" id="KW-0802">TPR repeat</keyword>
<sequence length="452" mass="53729">MSEQTWVLSQGKEKRTVQPERVAYYERVQIVEARLKKRMYYIFFYKETYVTAIQATKIKIHSFLARAFREGLVCSTPHPLLERLNKNKPFPTSTYSSFLQQLADNYTHQEQAYILTFLESFIPKKKLLQQMKTLFYEIRRQGKMFQAYKIIRVLMDFAPNHRFVKELSHDLNFQSFEEVYELPGVDLWDKDPLQAEKRLFHERDPELLPLLGSTQPLEYTGFSLLLLIEGTTTYEDYKETWKTLFREEERTLLLEHVNRAVPSEQKVKQELLSVYVAQKRLHEASELLKDNDMILTEEERQSVKNVLLTTPFFVTDVPMWERYLDEILAEDTAEKGQLLHAFVRDTLPYADLSEIRTTLTGFRGGEDIDIYDKVQRMEEWQEDLDHMEELGVLYYEFGQPEKALECFQYASEMMPESIQPVQWMAKVYKDLGYEEESQTYRNLTKQMQKTSL</sequence>
<evidence type="ECO:0000313" key="3">
    <source>
        <dbReference type="Proteomes" id="UP000199225"/>
    </source>
</evidence>
<accession>A0A1G8WLJ4</accession>
<dbReference type="SUPFAM" id="SSF48452">
    <property type="entry name" value="TPR-like"/>
    <property type="match status" value="1"/>
</dbReference>
<dbReference type="InterPro" id="IPR011990">
    <property type="entry name" value="TPR-like_helical_dom_sf"/>
</dbReference>
<dbReference type="STRING" id="86666.SAMN04490247_3238"/>
<dbReference type="EMBL" id="FNEV01000017">
    <property type="protein sequence ID" value="SDJ79174.1"/>
    <property type="molecule type" value="Genomic_DNA"/>
</dbReference>
<dbReference type="Proteomes" id="UP000199225">
    <property type="component" value="Unassembled WGS sequence"/>
</dbReference>
<dbReference type="InterPro" id="IPR019734">
    <property type="entry name" value="TPR_rpt"/>
</dbReference>
<reference evidence="3" key="1">
    <citation type="submission" date="2016-10" db="EMBL/GenBank/DDBJ databases">
        <authorList>
            <person name="Varghese N."/>
            <person name="Submissions S."/>
        </authorList>
    </citation>
    <scope>NUCLEOTIDE SEQUENCE [LARGE SCALE GENOMIC DNA]</scope>
    <source>
        <strain evidence="3">DSM 4771</strain>
    </source>
</reference>
<dbReference type="AlphaFoldDB" id="A0A1G8WLJ4"/>
<dbReference type="PROSITE" id="PS50005">
    <property type="entry name" value="TPR"/>
    <property type="match status" value="1"/>
</dbReference>
<name>A0A1G8WLJ4_9BACI</name>
<evidence type="ECO:0000256" key="1">
    <source>
        <dbReference type="PROSITE-ProRule" id="PRU00339"/>
    </source>
</evidence>
<feature type="repeat" description="TPR" evidence="1">
    <location>
        <begin position="384"/>
        <end position="417"/>
    </location>
</feature>
<keyword evidence="3" id="KW-1185">Reference proteome</keyword>
<protein>
    <submittedName>
        <fullName evidence="2">Uncharacterized protein</fullName>
    </submittedName>
</protein>
<gene>
    <name evidence="2" type="ORF">SAMN04490247_3238</name>
</gene>
<organism evidence="2 3">
    <name type="scientific">Salimicrobium halophilum</name>
    <dbReference type="NCBI Taxonomy" id="86666"/>
    <lineage>
        <taxon>Bacteria</taxon>
        <taxon>Bacillati</taxon>
        <taxon>Bacillota</taxon>
        <taxon>Bacilli</taxon>
        <taxon>Bacillales</taxon>
        <taxon>Bacillaceae</taxon>
        <taxon>Salimicrobium</taxon>
    </lineage>
</organism>
<dbReference type="OrthoDB" id="2676051at2"/>
<dbReference type="RefSeq" id="WP_093194868.1">
    <property type="nucleotide sequence ID" value="NZ_FNEV01000017.1"/>
</dbReference>
<evidence type="ECO:0000313" key="2">
    <source>
        <dbReference type="EMBL" id="SDJ79174.1"/>
    </source>
</evidence>
<proteinExistence type="predicted"/>